<sequence>MMPVLVTSNFLDGIQCVLSSNASGCGWQKIGSFVNLGAYYLIGIPSSLLFAFVLHVRGKAKKAYERVYDSTIPIEITSCS</sequence>
<comment type="caution">
    <text evidence="2">The sequence shown here is derived from an EMBL/GenBank/DDBJ whole genome shotgun (WGS) entry which is preliminary data.</text>
</comment>
<evidence type="ECO:0000313" key="3">
    <source>
        <dbReference type="Proteomes" id="UP000541444"/>
    </source>
</evidence>
<evidence type="ECO:0000256" key="1">
    <source>
        <dbReference type="SAM" id="Phobius"/>
    </source>
</evidence>
<protein>
    <submittedName>
        <fullName evidence="2">Uncharacterized protein</fullName>
    </submittedName>
</protein>
<keyword evidence="1" id="KW-0812">Transmembrane</keyword>
<proteinExistence type="predicted"/>
<keyword evidence="1" id="KW-0472">Membrane</keyword>
<keyword evidence="3" id="KW-1185">Reference proteome</keyword>
<accession>A0A7J7P145</accession>
<name>A0A7J7P145_9MAGN</name>
<organism evidence="2 3">
    <name type="scientific">Kingdonia uniflora</name>
    <dbReference type="NCBI Taxonomy" id="39325"/>
    <lineage>
        <taxon>Eukaryota</taxon>
        <taxon>Viridiplantae</taxon>
        <taxon>Streptophyta</taxon>
        <taxon>Embryophyta</taxon>
        <taxon>Tracheophyta</taxon>
        <taxon>Spermatophyta</taxon>
        <taxon>Magnoliopsida</taxon>
        <taxon>Ranunculales</taxon>
        <taxon>Circaeasteraceae</taxon>
        <taxon>Kingdonia</taxon>
    </lineage>
</organism>
<feature type="transmembrane region" description="Helical" evidence="1">
    <location>
        <begin position="37"/>
        <end position="56"/>
    </location>
</feature>
<dbReference type="PANTHER" id="PTHR11206">
    <property type="entry name" value="MULTIDRUG RESISTANCE PROTEIN"/>
    <property type="match status" value="1"/>
</dbReference>
<dbReference type="OrthoDB" id="2126698at2759"/>
<dbReference type="EMBL" id="JACGCM010000354">
    <property type="protein sequence ID" value="KAF6173169.1"/>
    <property type="molecule type" value="Genomic_DNA"/>
</dbReference>
<keyword evidence="1" id="KW-1133">Transmembrane helix</keyword>
<dbReference type="AlphaFoldDB" id="A0A7J7P145"/>
<gene>
    <name evidence="2" type="ORF">GIB67_028467</name>
</gene>
<evidence type="ECO:0000313" key="2">
    <source>
        <dbReference type="EMBL" id="KAF6173169.1"/>
    </source>
</evidence>
<reference evidence="2 3" key="1">
    <citation type="journal article" date="2020" name="IScience">
        <title>Genome Sequencing of the Endangered Kingdonia uniflora (Circaeasteraceae, Ranunculales) Reveals Potential Mechanisms of Evolutionary Specialization.</title>
        <authorList>
            <person name="Sun Y."/>
            <person name="Deng T."/>
            <person name="Zhang A."/>
            <person name="Moore M.J."/>
            <person name="Landis J.B."/>
            <person name="Lin N."/>
            <person name="Zhang H."/>
            <person name="Zhang X."/>
            <person name="Huang J."/>
            <person name="Zhang X."/>
            <person name="Sun H."/>
            <person name="Wang H."/>
        </authorList>
    </citation>
    <scope>NUCLEOTIDE SEQUENCE [LARGE SCALE GENOMIC DNA]</scope>
    <source>
        <strain evidence="2">TB1705</strain>
        <tissue evidence="2">Leaf</tissue>
    </source>
</reference>
<dbReference type="Proteomes" id="UP000541444">
    <property type="component" value="Unassembled WGS sequence"/>
</dbReference>